<name>A0A7W6FWE0_9HYPH</name>
<sequence>MSKNTMPTHGVFVVEGEGDNAFWTRIGAAWAHGDGKGFNISLSAVPLTGRLVLRERNEKEEGR</sequence>
<reference evidence="1 2" key="1">
    <citation type="submission" date="2020-08" db="EMBL/GenBank/DDBJ databases">
        <title>Genomic Encyclopedia of Type Strains, Phase IV (KMG-IV): sequencing the most valuable type-strain genomes for metagenomic binning, comparative biology and taxonomic classification.</title>
        <authorList>
            <person name="Goeker M."/>
        </authorList>
    </citation>
    <scope>NUCLEOTIDE SEQUENCE [LARGE SCALE GENOMIC DNA]</scope>
    <source>
        <strain evidence="1 2">DSM 25024</strain>
    </source>
</reference>
<dbReference type="OrthoDB" id="7652274at2"/>
<evidence type="ECO:0000313" key="2">
    <source>
        <dbReference type="Proteomes" id="UP000531216"/>
    </source>
</evidence>
<dbReference type="RefSeq" id="WP_090966411.1">
    <property type="nucleotide sequence ID" value="NZ_FOOA01000028.1"/>
</dbReference>
<dbReference type="AlphaFoldDB" id="A0A7W6FWE0"/>
<protein>
    <submittedName>
        <fullName evidence="1">Uncharacterized protein</fullName>
    </submittedName>
</protein>
<organism evidence="1 2">
    <name type="scientific">Aureimonas phyllosphaerae</name>
    <dbReference type="NCBI Taxonomy" id="1166078"/>
    <lineage>
        <taxon>Bacteria</taxon>
        <taxon>Pseudomonadati</taxon>
        <taxon>Pseudomonadota</taxon>
        <taxon>Alphaproteobacteria</taxon>
        <taxon>Hyphomicrobiales</taxon>
        <taxon>Aurantimonadaceae</taxon>
        <taxon>Aureimonas</taxon>
    </lineage>
</organism>
<accession>A0A7W6FWE0</accession>
<evidence type="ECO:0000313" key="1">
    <source>
        <dbReference type="EMBL" id="MBB3938086.1"/>
    </source>
</evidence>
<dbReference type="Proteomes" id="UP000531216">
    <property type="component" value="Unassembled WGS sequence"/>
</dbReference>
<comment type="caution">
    <text evidence="1">The sequence shown here is derived from an EMBL/GenBank/DDBJ whole genome shotgun (WGS) entry which is preliminary data.</text>
</comment>
<gene>
    <name evidence="1" type="ORF">GGR05_004256</name>
</gene>
<proteinExistence type="predicted"/>
<dbReference type="EMBL" id="JACIDO010000017">
    <property type="protein sequence ID" value="MBB3938086.1"/>
    <property type="molecule type" value="Genomic_DNA"/>
</dbReference>
<keyword evidence="2" id="KW-1185">Reference proteome</keyword>